<gene>
    <name evidence="9" type="ORF">ALECFALPRED_006206</name>
</gene>
<feature type="transmembrane region" description="Helical" evidence="7">
    <location>
        <begin position="132"/>
        <end position="157"/>
    </location>
</feature>
<evidence type="ECO:0000256" key="1">
    <source>
        <dbReference type="ARBA" id="ARBA00004141"/>
    </source>
</evidence>
<feature type="domain" description="Rhodopsin" evidence="8">
    <location>
        <begin position="28"/>
        <end position="286"/>
    </location>
</feature>
<feature type="transmembrane region" description="Helical" evidence="7">
    <location>
        <begin position="6"/>
        <end position="32"/>
    </location>
</feature>
<name>A0A8H3G1M4_9LECA</name>
<dbReference type="InterPro" id="IPR052337">
    <property type="entry name" value="SAT4-like"/>
</dbReference>
<comment type="similarity">
    <text evidence="5">Belongs to the SAT4 family.</text>
</comment>
<accession>A0A8H3G1M4</accession>
<feature type="transmembrane region" description="Helical" evidence="7">
    <location>
        <begin position="184"/>
        <end position="206"/>
    </location>
</feature>
<dbReference type="InterPro" id="IPR049326">
    <property type="entry name" value="Rhodopsin_dom_fungi"/>
</dbReference>
<feature type="transmembrane region" description="Helical" evidence="7">
    <location>
        <begin position="218"/>
        <end position="241"/>
    </location>
</feature>
<dbReference type="EMBL" id="CAJPDR010000398">
    <property type="protein sequence ID" value="CAF9934992.1"/>
    <property type="molecule type" value="Genomic_DNA"/>
</dbReference>
<keyword evidence="10" id="KW-1185">Reference proteome</keyword>
<feature type="region of interest" description="Disordered" evidence="6">
    <location>
        <begin position="305"/>
        <end position="331"/>
    </location>
</feature>
<evidence type="ECO:0000256" key="7">
    <source>
        <dbReference type="SAM" id="Phobius"/>
    </source>
</evidence>
<organism evidence="9 10">
    <name type="scientific">Alectoria fallacina</name>
    <dbReference type="NCBI Taxonomy" id="1903189"/>
    <lineage>
        <taxon>Eukaryota</taxon>
        <taxon>Fungi</taxon>
        <taxon>Dikarya</taxon>
        <taxon>Ascomycota</taxon>
        <taxon>Pezizomycotina</taxon>
        <taxon>Lecanoromycetes</taxon>
        <taxon>OSLEUM clade</taxon>
        <taxon>Lecanoromycetidae</taxon>
        <taxon>Lecanorales</taxon>
        <taxon>Lecanorineae</taxon>
        <taxon>Parmeliaceae</taxon>
        <taxon>Alectoria</taxon>
    </lineage>
</organism>
<dbReference type="OrthoDB" id="5393606at2759"/>
<evidence type="ECO:0000256" key="6">
    <source>
        <dbReference type="SAM" id="MobiDB-lite"/>
    </source>
</evidence>
<feature type="transmembrane region" description="Helical" evidence="7">
    <location>
        <begin position="261"/>
        <end position="285"/>
    </location>
</feature>
<evidence type="ECO:0000259" key="8">
    <source>
        <dbReference type="Pfam" id="PF20684"/>
    </source>
</evidence>
<sequence length="372" mass="41286">MASERLTAPLVITAAAIWPPVCATVVVMRFYTRKTQTAISGSDDWLTIPALILLVGMCASALQGVALHSVGYPTPRPASPYAESHYASYQQQTTRKVLWSIELMQIPCLGLIKLSFMFFYKRIFAKGKGKAFKGIIHGMISLIICWIIAFFFSYLFLCKRHPSFYWTSLANEKEYCNNSTQLHLGYAISDFIFDVAILVFPMPLVWSLHMSTGRKIGVTGVFAVGLLRTVGASVTRMVIYIQTLDVEYVAKSDIDFLSTNGVYWCIVEAGFGLTAACLPTLYDLFRTKALESIVRSVRSIASLGSSSAGSQRSRRSRRLSYKGDASHGSTTSHAEILPFNYQDVEMEPLSKPNQIRVQKTFESSGEPTTGHT</sequence>
<dbReference type="PANTHER" id="PTHR33048">
    <property type="entry name" value="PTH11-LIKE INTEGRAL MEMBRANE PROTEIN (AFU_ORTHOLOGUE AFUA_5G11245)"/>
    <property type="match status" value="1"/>
</dbReference>
<evidence type="ECO:0000256" key="4">
    <source>
        <dbReference type="ARBA" id="ARBA00023136"/>
    </source>
</evidence>
<dbReference type="AlphaFoldDB" id="A0A8H3G1M4"/>
<dbReference type="PANTHER" id="PTHR33048:SF157">
    <property type="entry name" value="INTEGRAL MEMBRANE PROTEIN"/>
    <property type="match status" value="1"/>
</dbReference>
<dbReference type="Proteomes" id="UP000664203">
    <property type="component" value="Unassembled WGS sequence"/>
</dbReference>
<feature type="transmembrane region" description="Helical" evidence="7">
    <location>
        <begin position="44"/>
        <end position="66"/>
    </location>
</feature>
<protein>
    <recommendedName>
        <fullName evidence="8">Rhodopsin domain-containing protein</fullName>
    </recommendedName>
</protein>
<evidence type="ECO:0000313" key="10">
    <source>
        <dbReference type="Proteomes" id="UP000664203"/>
    </source>
</evidence>
<evidence type="ECO:0000256" key="5">
    <source>
        <dbReference type="ARBA" id="ARBA00038359"/>
    </source>
</evidence>
<dbReference type="GO" id="GO:0016020">
    <property type="term" value="C:membrane"/>
    <property type="evidence" value="ECO:0007669"/>
    <property type="project" value="UniProtKB-SubCell"/>
</dbReference>
<comment type="subcellular location">
    <subcellularLocation>
        <location evidence="1">Membrane</location>
        <topology evidence="1">Multi-pass membrane protein</topology>
    </subcellularLocation>
</comment>
<evidence type="ECO:0000256" key="3">
    <source>
        <dbReference type="ARBA" id="ARBA00022989"/>
    </source>
</evidence>
<reference evidence="9" key="1">
    <citation type="submission" date="2021-03" db="EMBL/GenBank/DDBJ databases">
        <authorList>
            <person name="Tagirdzhanova G."/>
        </authorList>
    </citation>
    <scope>NUCLEOTIDE SEQUENCE</scope>
</reference>
<proteinExistence type="inferred from homology"/>
<keyword evidence="4 7" id="KW-0472">Membrane</keyword>
<evidence type="ECO:0000256" key="2">
    <source>
        <dbReference type="ARBA" id="ARBA00022692"/>
    </source>
</evidence>
<evidence type="ECO:0000313" key="9">
    <source>
        <dbReference type="EMBL" id="CAF9934992.1"/>
    </source>
</evidence>
<keyword evidence="2 7" id="KW-0812">Transmembrane</keyword>
<dbReference type="Pfam" id="PF20684">
    <property type="entry name" value="Fung_rhodopsin"/>
    <property type="match status" value="1"/>
</dbReference>
<comment type="caution">
    <text evidence="9">The sequence shown here is derived from an EMBL/GenBank/DDBJ whole genome shotgun (WGS) entry which is preliminary data.</text>
</comment>
<keyword evidence="3 7" id="KW-1133">Transmembrane helix</keyword>
<feature type="transmembrane region" description="Helical" evidence="7">
    <location>
        <begin position="97"/>
        <end position="120"/>
    </location>
</feature>